<proteinExistence type="predicted"/>
<dbReference type="InterPro" id="IPR000073">
    <property type="entry name" value="AB_hydrolase_1"/>
</dbReference>
<dbReference type="InterPro" id="IPR050266">
    <property type="entry name" value="AB_hydrolase_sf"/>
</dbReference>
<dbReference type="EMBL" id="JAVIIP010000017">
    <property type="protein sequence ID" value="MDX8541005.1"/>
    <property type="molecule type" value="Genomic_DNA"/>
</dbReference>
<evidence type="ECO:0000313" key="2">
    <source>
        <dbReference type="EMBL" id="MDX8541005.1"/>
    </source>
</evidence>
<evidence type="ECO:0000313" key="3">
    <source>
        <dbReference type="Proteomes" id="UP001276564"/>
    </source>
</evidence>
<accession>A0ABU5AUL2</accession>
<dbReference type="PANTHER" id="PTHR43798">
    <property type="entry name" value="MONOACYLGLYCEROL LIPASE"/>
    <property type="match status" value="1"/>
</dbReference>
<feature type="domain" description="AB hydrolase-1" evidence="1">
    <location>
        <begin position="41"/>
        <end position="267"/>
    </location>
</feature>
<dbReference type="GO" id="GO:0016787">
    <property type="term" value="F:hydrolase activity"/>
    <property type="evidence" value="ECO:0007669"/>
    <property type="project" value="UniProtKB-KW"/>
</dbReference>
<dbReference type="InterPro" id="IPR029058">
    <property type="entry name" value="AB_hydrolase_fold"/>
</dbReference>
<dbReference type="Proteomes" id="UP001276564">
    <property type="component" value="Unassembled WGS sequence"/>
</dbReference>
<dbReference type="PANTHER" id="PTHR43798:SF5">
    <property type="entry name" value="MONOACYLGLYCEROL LIPASE ABHD6"/>
    <property type="match status" value="1"/>
</dbReference>
<dbReference type="RefSeq" id="WP_245478207.1">
    <property type="nucleotide sequence ID" value="NZ_JAVIIP010000017.1"/>
</dbReference>
<dbReference type="SUPFAM" id="SSF53474">
    <property type="entry name" value="alpha/beta-Hydrolases"/>
    <property type="match status" value="1"/>
</dbReference>
<dbReference type="Gene3D" id="3.40.50.1820">
    <property type="entry name" value="alpha/beta hydrolase"/>
    <property type="match status" value="1"/>
</dbReference>
<name>A0ABU5AUL2_9HYPH</name>
<protein>
    <submittedName>
        <fullName evidence="2">Alpha/beta hydrolase</fullName>
    </submittedName>
</protein>
<organism evidence="2 3">
    <name type="scientific">Mesorhizobium abyssinicae</name>
    <dbReference type="NCBI Taxonomy" id="1209958"/>
    <lineage>
        <taxon>Bacteria</taxon>
        <taxon>Pseudomonadati</taxon>
        <taxon>Pseudomonadota</taxon>
        <taxon>Alphaproteobacteria</taxon>
        <taxon>Hyphomicrobiales</taxon>
        <taxon>Phyllobacteriaceae</taxon>
        <taxon>Mesorhizobium</taxon>
    </lineage>
</organism>
<evidence type="ECO:0000259" key="1">
    <source>
        <dbReference type="Pfam" id="PF12697"/>
    </source>
</evidence>
<dbReference type="PRINTS" id="PR00111">
    <property type="entry name" value="ABHYDROLASE"/>
</dbReference>
<keyword evidence="2" id="KW-0378">Hydrolase</keyword>
<gene>
    <name evidence="2" type="ORF">RFM23_25645</name>
</gene>
<comment type="caution">
    <text evidence="2">The sequence shown here is derived from an EMBL/GenBank/DDBJ whole genome shotgun (WGS) entry which is preliminary data.</text>
</comment>
<keyword evidence="3" id="KW-1185">Reference proteome</keyword>
<dbReference type="Pfam" id="PF12697">
    <property type="entry name" value="Abhydrolase_6"/>
    <property type="match status" value="1"/>
</dbReference>
<reference evidence="2 3" key="1">
    <citation type="submission" date="2023-08" db="EMBL/GenBank/DDBJ databases">
        <title>Implementing the SeqCode for naming new Mesorhizobium species isolated from Vachellia karroo root nodules.</title>
        <authorList>
            <person name="Van Lill M."/>
        </authorList>
    </citation>
    <scope>NUCLEOTIDE SEQUENCE [LARGE SCALE GENOMIC DNA]</scope>
    <source>
        <strain evidence="2 3">VK4B</strain>
    </source>
</reference>
<sequence length="293" mass="31344">MSPAALAPWPEQEAWASRKRVIDLDGLEMAYVEFAGSEPALLLVHGFTDTSRSFSLLAPHLAGRRLIIPDLRGHGASLAGRGYGIGDFASDLAGLVHSLRLERPVVIGHSLGAMIALELAARQPELIDGLVLLAGTLKPDLAVDHPMAAGVRELRDPISPADPFYAWWHACQPGVPQAFLAAAAKEASAMPASRWRAILDEIRATDLTAAARNLRVAALVIGGGRDPIFDATHQRRLAEEIPAAKLMDAPHCGHNPHWEDPALVAAAISDYVQTRTENGQSRMGGAVSRRGRS</sequence>